<dbReference type="SUPFAM" id="SSF53474">
    <property type="entry name" value="alpha/beta-Hydrolases"/>
    <property type="match status" value="1"/>
</dbReference>
<proteinExistence type="predicted"/>
<name>A0A1G6D739_9GAMM</name>
<dbReference type="Gene3D" id="3.40.50.1820">
    <property type="entry name" value="alpha/beta hydrolase"/>
    <property type="match status" value="1"/>
</dbReference>
<dbReference type="InterPro" id="IPR029058">
    <property type="entry name" value="AB_hydrolase_fold"/>
</dbReference>
<evidence type="ECO:0000313" key="3">
    <source>
        <dbReference type="Proteomes" id="UP000199626"/>
    </source>
</evidence>
<dbReference type="Pfam" id="PF12146">
    <property type="entry name" value="Hydrolase_4"/>
    <property type="match status" value="1"/>
</dbReference>
<dbReference type="EMBL" id="FMXN01000008">
    <property type="protein sequence ID" value="SDB40977.1"/>
    <property type="molecule type" value="Genomic_DNA"/>
</dbReference>
<dbReference type="OrthoDB" id="9788260at2"/>
<dbReference type="PANTHER" id="PTHR11614">
    <property type="entry name" value="PHOSPHOLIPASE-RELATED"/>
    <property type="match status" value="1"/>
</dbReference>
<accession>A0A1G6D739</accession>
<keyword evidence="3" id="KW-1185">Reference proteome</keyword>
<organism evidence="2 3">
    <name type="scientific">Pseudidiomarina indica</name>
    <dbReference type="NCBI Taxonomy" id="1159017"/>
    <lineage>
        <taxon>Bacteria</taxon>
        <taxon>Pseudomonadati</taxon>
        <taxon>Pseudomonadota</taxon>
        <taxon>Gammaproteobacteria</taxon>
        <taxon>Alteromonadales</taxon>
        <taxon>Idiomarinaceae</taxon>
        <taxon>Pseudidiomarina</taxon>
    </lineage>
</organism>
<protein>
    <submittedName>
        <fullName evidence="2">Lysophospholipase</fullName>
    </submittedName>
</protein>
<dbReference type="AlphaFoldDB" id="A0A1G6D739"/>
<sequence>MKQTKHRDDDPQWLQFYTHHIQPFWQQHVKVQQLTRPDGVTLAWYLYRPVHPKALVVISPGRIESGAKYQETLWDLAQAGYAVAIIDHRGQGLSERLTPNPHQGYVDNFHDYVADFAAMMQQLNVQYADLPKYLLAHSMGATIATLYLLHYPHQITRAAFSAPMFGIQLGTIQRWVAQPLVQAVAVVNRWCRPQRPWYVKGAGNYQKLPFASNELTHSAARYQVFRELYEAQPQLKVGGPTYRWVAEAFRAIHKVQQQAHELKVPLLILQAGGDTIVDNQMQQRFFTQHANASSQLVHIDHAKHELLMETDRYRQPALDQILAWFQSGAAD</sequence>
<dbReference type="STRING" id="1159017.SAMN02927930_01579"/>
<dbReference type="InterPro" id="IPR051044">
    <property type="entry name" value="MAG_DAG_Lipase"/>
</dbReference>
<gene>
    <name evidence="2" type="ORF">SAMN02927930_01579</name>
</gene>
<feature type="domain" description="Serine aminopeptidase S33" evidence="1">
    <location>
        <begin position="51"/>
        <end position="311"/>
    </location>
</feature>
<evidence type="ECO:0000259" key="1">
    <source>
        <dbReference type="Pfam" id="PF12146"/>
    </source>
</evidence>
<dbReference type="RefSeq" id="WP_092593430.1">
    <property type="nucleotide sequence ID" value="NZ_FMXN01000008.1"/>
</dbReference>
<evidence type="ECO:0000313" key="2">
    <source>
        <dbReference type="EMBL" id="SDB40977.1"/>
    </source>
</evidence>
<reference evidence="3" key="1">
    <citation type="submission" date="2016-10" db="EMBL/GenBank/DDBJ databases">
        <authorList>
            <person name="Varghese N."/>
            <person name="Submissions S."/>
        </authorList>
    </citation>
    <scope>NUCLEOTIDE SEQUENCE [LARGE SCALE GENOMIC DNA]</scope>
    <source>
        <strain evidence="3">CGMCC 1.10824</strain>
    </source>
</reference>
<dbReference type="InterPro" id="IPR022742">
    <property type="entry name" value="Hydrolase_4"/>
</dbReference>
<dbReference type="Proteomes" id="UP000199626">
    <property type="component" value="Unassembled WGS sequence"/>
</dbReference>